<dbReference type="Proteomes" id="UP000466442">
    <property type="component" value="Unassembled WGS sequence"/>
</dbReference>
<organism evidence="2 3">
    <name type="scientific">Apolygus lucorum</name>
    <name type="common">Small green plant bug</name>
    <name type="synonym">Lygocoris lucorum</name>
    <dbReference type="NCBI Taxonomy" id="248454"/>
    <lineage>
        <taxon>Eukaryota</taxon>
        <taxon>Metazoa</taxon>
        <taxon>Ecdysozoa</taxon>
        <taxon>Arthropoda</taxon>
        <taxon>Hexapoda</taxon>
        <taxon>Insecta</taxon>
        <taxon>Pterygota</taxon>
        <taxon>Neoptera</taxon>
        <taxon>Paraneoptera</taxon>
        <taxon>Hemiptera</taxon>
        <taxon>Heteroptera</taxon>
        <taxon>Panheteroptera</taxon>
        <taxon>Cimicomorpha</taxon>
        <taxon>Miridae</taxon>
        <taxon>Mirini</taxon>
        <taxon>Apolygus</taxon>
    </lineage>
</organism>
<accession>A0A8S9XSD5</accession>
<dbReference type="EMBL" id="WIXP02000004">
    <property type="protein sequence ID" value="KAF6211847.1"/>
    <property type="molecule type" value="Genomic_DNA"/>
</dbReference>
<dbReference type="AlphaFoldDB" id="A0A8S9XSD5"/>
<evidence type="ECO:0000256" key="1">
    <source>
        <dbReference type="SAM" id="MobiDB-lite"/>
    </source>
</evidence>
<feature type="compositionally biased region" description="Basic and acidic residues" evidence="1">
    <location>
        <begin position="187"/>
        <end position="221"/>
    </location>
</feature>
<reference evidence="2" key="1">
    <citation type="journal article" date="2021" name="Mol. Ecol. Resour.">
        <title>Apolygus lucorum genome provides insights into omnivorousness and mesophyll feeding.</title>
        <authorList>
            <person name="Liu Y."/>
            <person name="Liu H."/>
            <person name="Wang H."/>
            <person name="Huang T."/>
            <person name="Liu B."/>
            <person name="Yang B."/>
            <person name="Yin L."/>
            <person name="Li B."/>
            <person name="Zhang Y."/>
            <person name="Zhang S."/>
            <person name="Jiang F."/>
            <person name="Zhang X."/>
            <person name="Ren Y."/>
            <person name="Wang B."/>
            <person name="Wang S."/>
            <person name="Lu Y."/>
            <person name="Wu K."/>
            <person name="Fan W."/>
            <person name="Wang G."/>
        </authorList>
    </citation>
    <scope>NUCLEOTIDE SEQUENCE</scope>
    <source>
        <strain evidence="2">12Hb</strain>
    </source>
</reference>
<feature type="compositionally biased region" description="Basic residues" evidence="1">
    <location>
        <begin position="173"/>
        <end position="186"/>
    </location>
</feature>
<keyword evidence="3" id="KW-1185">Reference proteome</keyword>
<feature type="compositionally biased region" description="Polar residues" evidence="1">
    <location>
        <begin position="149"/>
        <end position="158"/>
    </location>
</feature>
<comment type="caution">
    <text evidence="2">The sequence shown here is derived from an EMBL/GenBank/DDBJ whole genome shotgun (WGS) entry which is preliminary data.</text>
</comment>
<protein>
    <recommendedName>
        <fullName evidence="4">DUF4371 domain-containing protein</fullName>
    </recommendedName>
</protein>
<dbReference type="OrthoDB" id="6603692at2759"/>
<proteinExistence type="predicted"/>
<evidence type="ECO:0000313" key="2">
    <source>
        <dbReference type="EMBL" id="KAF6211847.1"/>
    </source>
</evidence>
<sequence length="1123" mass="128607">MTSSISQRNPSEVISFSKFIDLSSSDQNDLHWNKEGNNDLLKILLINDSSHKEVIDEDTILMKKSSHDELPPVNDSNHQKVNEGMHQILMKKPSYDGQPRNDNFNKIVNDDVHKILMKKPSRDKQPSVNGPNNKSENSGSLKISRKKSTTNNENSRVKNSIRKPPKTASILLRRSKKPMKSLLKKKVRDEGKETDSNSMPVEKRVDESGVPHFLPRERTDDDSTTDKFNYYRLIPHCDGDLIDPNSKRIYDCEVRNSPSKPFLAVSSPDDLMTRPEVYSESKTAKVDGESMNQFSSPAYFPPHFYVLDSTEDSSPCCVLAYLEENPFTSTSWSIEKRKAILSGKPPPCVEDFEFSRSVTDDFLRNIMLWLTFCSKRKSFFCWPCLLFDSKRVWTLLGDTLTCTDLEVHELNPEHVKCSSYLENWEKVCGLKAPSLSSYVPQKDETDRNDVQSPSFSDRCHVANLHLAKEFNFLADNSLSPIEQNGLISKGKLCQKSTDLSAGTCKKKWLTRCDHLHLWICWPCLLFTNKTEWVISRGPALYDEIISNLHGSSLDHMEACMQLAIREKNLCVNKVKNPLPNAPAKPSYNKSHLKCLIDSVCLLKKKKNNTSVPLRSVVSSLKFISSVQTKPNGSFGEPISRQLAEELASRFYGDISRSLETFVRARILEEVRTAYFVSLIFHDTYTASGDTARYSVNIRYVDENDELQERFIKYIVGDYKTSVSVFSREVISTIKSLECEHKLVGFTYNGALFKNPVTDEFNIDIIGAFPSAKFFNYLIFDLNRQWNQVYGHITCCRYFFSQASNLTRFLETLPASVASNLRITSHVFKNILDNIDIINTTLNKISSEHDKNIFSCDVWSNECALQANESLAFLRDFTSIFLVVVFKELYSDMVVLFYVFENEKNLEKIALKHFEKYKSPQFFSSVFMKAQKINREIFLGSEEAPSLGLRHLYDSIIQTTLQFVASKVIEFTDWKLGELTDDFDKVQGTSALTYFLNTMKKFSPRFDFDSMKKQLQMTGAFQLSDYQNLSEQLKFTRQAYSEGTVSELLTFLRLVLTIPIATQDPVETSAVSKISLYLDGKQEFNTADTFLWTEKDLLTKMQSNFYFHEDVMDFMTRKSLPTAS</sequence>
<evidence type="ECO:0008006" key="4">
    <source>
        <dbReference type="Google" id="ProtNLM"/>
    </source>
</evidence>
<feature type="region of interest" description="Disordered" evidence="1">
    <location>
        <begin position="119"/>
        <end position="221"/>
    </location>
</feature>
<gene>
    <name evidence="2" type="ORF">GE061_012363</name>
</gene>
<name>A0A8S9XSD5_APOLU</name>
<evidence type="ECO:0000313" key="3">
    <source>
        <dbReference type="Proteomes" id="UP000466442"/>
    </source>
</evidence>
<feature type="compositionally biased region" description="Polar residues" evidence="1">
    <location>
        <begin position="126"/>
        <end position="141"/>
    </location>
</feature>